<organism evidence="5 6">
    <name type="scientific">Brachyspira murdochii</name>
    <dbReference type="NCBI Taxonomy" id="84378"/>
    <lineage>
        <taxon>Bacteria</taxon>
        <taxon>Pseudomonadati</taxon>
        <taxon>Spirochaetota</taxon>
        <taxon>Spirochaetia</taxon>
        <taxon>Brachyspirales</taxon>
        <taxon>Brachyspiraceae</taxon>
        <taxon>Brachyspira</taxon>
    </lineage>
</organism>
<gene>
    <name evidence="5" type="ORF">DJ52_08135</name>
</gene>
<feature type="chain" id="PRO_5046169042" evidence="4">
    <location>
        <begin position="20"/>
        <end position="291"/>
    </location>
</feature>
<sequence length="291" mass="32003">MRKVYIAVSLFLLSFALYSQEITNSEIFTNYNIGEETVNSNSIFFTAIENGDIFKVRELLKNGTDVNSTNAEGWSALHLAVKANKPVIVKELLSHKKIDMNPMLPADSVFIEGNDKWYADGQTPLLLAAYYGYSDIVTMLLSYGADILAKDSVDDAMAIHIASAKGYYKVVEAILDSAAARNSKVDIVNVGDNTGTTPLMWAAMNNQVTVISILIKYKANVNMQDDDGWTPLHFAAASDSYRAVEILLNNGADADMPDIEGKKADDVTNDTDIEALLNKYMTVDNTQTEDK</sequence>
<dbReference type="PRINTS" id="PR01415">
    <property type="entry name" value="ANKYRIN"/>
</dbReference>
<name>A0ABX5B6X8_9SPIR</name>
<feature type="repeat" description="ANK" evidence="3">
    <location>
        <begin position="227"/>
        <end position="259"/>
    </location>
</feature>
<dbReference type="InterPro" id="IPR036770">
    <property type="entry name" value="Ankyrin_rpt-contain_sf"/>
</dbReference>
<dbReference type="InterPro" id="IPR002110">
    <property type="entry name" value="Ankyrin_rpt"/>
</dbReference>
<feature type="repeat" description="ANK" evidence="3">
    <location>
        <begin position="120"/>
        <end position="152"/>
    </location>
</feature>
<dbReference type="SMART" id="SM00248">
    <property type="entry name" value="ANK"/>
    <property type="match status" value="6"/>
</dbReference>
<proteinExistence type="predicted"/>
<dbReference type="Proteomes" id="UP000238924">
    <property type="component" value="Unassembled WGS sequence"/>
</dbReference>
<dbReference type="PANTHER" id="PTHR24198:SF165">
    <property type="entry name" value="ANKYRIN REPEAT-CONTAINING PROTEIN-RELATED"/>
    <property type="match status" value="1"/>
</dbReference>
<evidence type="ECO:0000313" key="6">
    <source>
        <dbReference type="Proteomes" id="UP000238924"/>
    </source>
</evidence>
<dbReference type="PROSITE" id="PS50088">
    <property type="entry name" value="ANK_REPEAT"/>
    <property type="match status" value="3"/>
</dbReference>
<dbReference type="SUPFAM" id="SSF48403">
    <property type="entry name" value="Ankyrin repeat"/>
    <property type="match status" value="1"/>
</dbReference>
<keyword evidence="1" id="KW-0677">Repeat</keyword>
<evidence type="ECO:0000313" key="5">
    <source>
        <dbReference type="EMBL" id="PPS21917.1"/>
    </source>
</evidence>
<reference evidence="5 6" key="1">
    <citation type="submission" date="2014-04" db="EMBL/GenBank/DDBJ databases">
        <title>Whole genome sequence of 'Brachyspira hampsonii' D13-03603F2.</title>
        <authorList>
            <person name="Patterson A.H."/>
            <person name="Chaban B."/>
            <person name="Fernando C."/>
            <person name="Harding J.C."/>
            <person name="Hill J.E."/>
        </authorList>
    </citation>
    <scope>NUCLEOTIDE SEQUENCE [LARGE SCALE GENOMIC DNA]</scope>
    <source>
        <strain evidence="5 6">D13-03603F2</strain>
    </source>
</reference>
<dbReference type="Pfam" id="PF12796">
    <property type="entry name" value="Ank_2"/>
    <property type="match status" value="2"/>
</dbReference>
<protein>
    <submittedName>
        <fullName evidence="5">Ankyrin</fullName>
    </submittedName>
</protein>
<comment type="caution">
    <text evidence="5">The sequence shown here is derived from an EMBL/GenBank/DDBJ whole genome shotgun (WGS) entry which is preliminary data.</text>
</comment>
<evidence type="ECO:0000256" key="1">
    <source>
        <dbReference type="ARBA" id="ARBA00022737"/>
    </source>
</evidence>
<dbReference type="EMBL" id="JJMJ01000125">
    <property type="protein sequence ID" value="PPS21917.1"/>
    <property type="molecule type" value="Genomic_DNA"/>
</dbReference>
<feature type="signal peptide" evidence="4">
    <location>
        <begin position="1"/>
        <end position="19"/>
    </location>
</feature>
<dbReference type="RefSeq" id="WP_104618575.1">
    <property type="nucleotide sequence ID" value="NZ_JJMJ01000125.1"/>
</dbReference>
<keyword evidence="6" id="KW-1185">Reference proteome</keyword>
<accession>A0ABX5B6X8</accession>
<keyword evidence="2 3" id="KW-0040">ANK repeat</keyword>
<evidence type="ECO:0000256" key="2">
    <source>
        <dbReference type="ARBA" id="ARBA00023043"/>
    </source>
</evidence>
<dbReference type="PROSITE" id="PS50297">
    <property type="entry name" value="ANK_REP_REGION"/>
    <property type="match status" value="3"/>
</dbReference>
<dbReference type="PANTHER" id="PTHR24198">
    <property type="entry name" value="ANKYRIN REPEAT AND PROTEIN KINASE DOMAIN-CONTAINING PROTEIN"/>
    <property type="match status" value="1"/>
</dbReference>
<feature type="repeat" description="ANK" evidence="3">
    <location>
        <begin position="194"/>
        <end position="226"/>
    </location>
</feature>
<dbReference type="Gene3D" id="1.25.40.20">
    <property type="entry name" value="Ankyrin repeat-containing domain"/>
    <property type="match status" value="2"/>
</dbReference>
<evidence type="ECO:0000256" key="4">
    <source>
        <dbReference type="SAM" id="SignalP"/>
    </source>
</evidence>
<keyword evidence="4" id="KW-0732">Signal</keyword>
<evidence type="ECO:0000256" key="3">
    <source>
        <dbReference type="PROSITE-ProRule" id="PRU00023"/>
    </source>
</evidence>